<reference evidence="3" key="1">
    <citation type="journal article" date="2019" name="Int. J. Syst. Evol. Microbiol.">
        <title>The Global Catalogue of Microorganisms (GCM) 10K type strain sequencing project: providing services to taxonomists for standard genome sequencing and annotation.</title>
        <authorList>
            <consortium name="The Broad Institute Genomics Platform"/>
            <consortium name="The Broad Institute Genome Sequencing Center for Infectious Disease"/>
            <person name="Wu L."/>
            <person name="Ma J."/>
        </authorList>
    </citation>
    <scope>NUCLEOTIDE SEQUENCE [LARGE SCALE GENOMIC DNA]</scope>
    <source>
        <strain evidence="3">JCM 17137</strain>
    </source>
</reference>
<evidence type="ECO:0000256" key="1">
    <source>
        <dbReference type="SAM" id="MobiDB-lite"/>
    </source>
</evidence>
<dbReference type="Proteomes" id="UP001500908">
    <property type="component" value="Unassembled WGS sequence"/>
</dbReference>
<sequence length="65" mass="6859">MFRFCSLARAVRAGGGWKEAGAFAAAPQAAEIAKRSRHERTKNTPTAHTPAGREQNPVAGRSPVG</sequence>
<organism evidence="2 3">
    <name type="scientific">Salinactinospora qingdaonensis</name>
    <dbReference type="NCBI Taxonomy" id="702744"/>
    <lineage>
        <taxon>Bacteria</taxon>
        <taxon>Bacillati</taxon>
        <taxon>Actinomycetota</taxon>
        <taxon>Actinomycetes</taxon>
        <taxon>Streptosporangiales</taxon>
        <taxon>Nocardiopsidaceae</taxon>
        <taxon>Salinactinospora</taxon>
    </lineage>
</organism>
<evidence type="ECO:0000313" key="2">
    <source>
        <dbReference type="EMBL" id="GAA3758208.1"/>
    </source>
</evidence>
<proteinExistence type="predicted"/>
<name>A0ABP7G9V5_9ACTN</name>
<comment type="caution">
    <text evidence="2">The sequence shown here is derived from an EMBL/GenBank/DDBJ whole genome shotgun (WGS) entry which is preliminary data.</text>
</comment>
<feature type="region of interest" description="Disordered" evidence="1">
    <location>
        <begin position="29"/>
        <end position="65"/>
    </location>
</feature>
<gene>
    <name evidence="2" type="ORF">GCM10022402_40440</name>
</gene>
<dbReference type="EMBL" id="BAABDD010000026">
    <property type="protein sequence ID" value="GAA3758208.1"/>
    <property type="molecule type" value="Genomic_DNA"/>
</dbReference>
<evidence type="ECO:0000313" key="3">
    <source>
        <dbReference type="Proteomes" id="UP001500908"/>
    </source>
</evidence>
<protein>
    <submittedName>
        <fullName evidence="2">Uncharacterized protein</fullName>
    </submittedName>
</protein>
<keyword evidence="3" id="KW-1185">Reference proteome</keyword>
<accession>A0ABP7G9V5</accession>